<sequence>MEVRIILGSIDLPDRKHAVGKLTNGLYAVGHLFPGQRIPPSQQFASLDAAADHWFASLPVRQSVGNKAVTK</sequence>
<dbReference type="AlphaFoldDB" id="A0A4R3JTA7"/>
<dbReference type="EMBL" id="SLZY01000015">
    <property type="protein sequence ID" value="TCS70543.1"/>
    <property type="molecule type" value="Genomic_DNA"/>
</dbReference>
<keyword evidence="2" id="KW-1185">Reference proteome</keyword>
<accession>A0A4R3JTA7</accession>
<dbReference type="Proteomes" id="UP000295135">
    <property type="component" value="Unassembled WGS sequence"/>
</dbReference>
<proteinExistence type="predicted"/>
<evidence type="ECO:0000313" key="2">
    <source>
        <dbReference type="Proteomes" id="UP000295135"/>
    </source>
</evidence>
<reference evidence="1 2" key="1">
    <citation type="submission" date="2019-03" db="EMBL/GenBank/DDBJ databases">
        <title>Genomic Encyclopedia of Type Strains, Phase IV (KMG-IV): sequencing the most valuable type-strain genomes for metagenomic binning, comparative biology and taxonomic classification.</title>
        <authorList>
            <person name="Goeker M."/>
        </authorList>
    </citation>
    <scope>NUCLEOTIDE SEQUENCE [LARGE SCALE GENOMIC DNA]</scope>
    <source>
        <strain evidence="1 2">DSM 103923</strain>
    </source>
</reference>
<gene>
    <name evidence="1" type="ORF">EDC61_11510</name>
</gene>
<evidence type="ECO:0000313" key="1">
    <source>
        <dbReference type="EMBL" id="TCS70543.1"/>
    </source>
</evidence>
<organism evidence="1 2">
    <name type="scientific">Sulfuritortus calidifontis</name>
    <dbReference type="NCBI Taxonomy" id="1914471"/>
    <lineage>
        <taxon>Bacteria</taxon>
        <taxon>Pseudomonadati</taxon>
        <taxon>Pseudomonadota</taxon>
        <taxon>Betaproteobacteria</taxon>
        <taxon>Nitrosomonadales</taxon>
        <taxon>Thiobacillaceae</taxon>
        <taxon>Sulfuritortus</taxon>
    </lineage>
</organism>
<dbReference type="RefSeq" id="WP_126461439.1">
    <property type="nucleotide sequence ID" value="NZ_AP018721.1"/>
</dbReference>
<name>A0A4R3JTA7_9PROT</name>
<protein>
    <submittedName>
        <fullName evidence="1">Uncharacterized protein</fullName>
    </submittedName>
</protein>
<comment type="caution">
    <text evidence="1">The sequence shown here is derived from an EMBL/GenBank/DDBJ whole genome shotgun (WGS) entry which is preliminary data.</text>
</comment>